<dbReference type="CDD" id="cd06314">
    <property type="entry name" value="PBP1_tmGBP"/>
    <property type="match status" value="1"/>
</dbReference>
<evidence type="ECO:0000313" key="7">
    <source>
        <dbReference type="Proteomes" id="UP001596528"/>
    </source>
</evidence>
<sequence length="331" mass="36380">MRAYAKWTYRMAILLISVSFGCSVYFAYRVNQIDLGAKLQHFMEKPKYHLVMINQEGITPYWSQIQSGADKAAKELDAVIEYVVPVHAAAQDLSMVEMAVASKVDGIIMQGFNEKEFTPAINKAVDSGIPVITIDTDAPGSKRIAFVGTDNFLAGRRAAKEIVKDTNGSAKVGILTGSFSISNQTLRVAGFLDGIKDTPGIEVVAVEETSINSNLATEKAYKILKEHPDVTVFFGTGSLDGVGAAEVANNAERPGERIKVYAFDDLPETMELIKQKRIDATFVQRPFSMGEESVRIMVEFLKGKKTLTVYNTDIKTIRETDIASYNPEEQG</sequence>
<keyword evidence="4" id="KW-0472">Membrane</keyword>
<name>A0ABW2V7R6_9BACL</name>
<dbReference type="EMBL" id="JBHTGQ010000053">
    <property type="protein sequence ID" value="MFC7751613.1"/>
    <property type="molecule type" value="Genomic_DNA"/>
</dbReference>
<protein>
    <submittedName>
        <fullName evidence="6">Sugar-binding protein</fullName>
    </submittedName>
</protein>
<evidence type="ECO:0000259" key="5">
    <source>
        <dbReference type="Pfam" id="PF13407"/>
    </source>
</evidence>
<dbReference type="Proteomes" id="UP001596528">
    <property type="component" value="Unassembled WGS sequence"/>
</dbReference>
<dbReference type="PANTHER" id="PTHR46847">
    <property type="entry name" value="D-ALLOSE-BINDING PERIPLASMIC PROTEIN-RELATED"/>
    <property type="match status" value="1"/>
</dbReference>
<evidence type="ECO:0000256" key="4">
    <source>
        <dbReference type="SAM" id="Phobius"/>
    </source>
</evidence>
<accession>A0ABW2V7R6</accession>
<comment type="subcellular location">
    <subcellularLocation>
        <location evidence="1">Cell envelope</location>
    </subcellularLocation>
</comment>
<feature type="domain" description="Periplasmic binding protein" evidence="5">
    <location>
        <begin position="52"/>
        <end position="305"/>
    </location>
</feature>
<keyword evidence="4" id="KW-0812">Transmembrane</keyword>
<evidence type="ECO:0000256" key="2">
    <source>
        <dbReference type="ARBA" id="ARBA00007639"/>
    </source>
</evidence>
<dbReference type="InterPro" id="IPR025997">
    <property type="entry name" value="SBP_2_dom"/>
</dbReference>
<gene>
    <name evidence="6" type="ORF">ACFQWB_16995</name>
</gene>
<dbReference type="InterPro" id="IPR028082">
    <property type="entry name" value="Peripla_BP_I"/>
</dbReference>
<dbReference type="Gene3D" id="3.40.50.2300">
    <property type="match status" value="2"/>
</dbReference>
<dbReference type="PROSITE" id="PS51257">
    <property type="entry name" value="PROKAR_LIPOPROTEIN"/>
    <property type="match status" value="1"/>
</dbReference>
<feature type="transmembrane region" description="Helical" evidence="4">
    <location>
        <begin position="7"/>
        <end position="28"/>
    </location>
</feature>
<reference evidence="7" key="1">
    <citation type="journal article" date="2019" name="Int. J. Syst. Evol. Microbiol.">
        <title>The Global Catalogue of Microorganisms (GCM) 10K type strain sequencing project: providing services to taxonomists for standard genome sequencing and annotation.</title>
        <authorList>
            <consortium name="The Broad Institute Genomics Platform"/>
            <consortium name="The Broad Institute Genome Sequencing Center for Infectious Disease"/>
            <person name="Wu L."/>
            <person name="Ma J."/>
        </authorList>
    </citation>
    <scope>NUCLEOTIDE SEQUENCE [LARGE SCALE GENOMIC DNA]</scope>
    <source>
        <strain evidence="7">JCM 18657</strain>
    </source>
</reference>
<proteinExistence type="inferred from homology"/>
<evidence type="ECO:0000256" key="3">
    <source>
        <dbReference type="ARBA" id="ARBA00022729"/>
    </source>
</evidence>
<keyword evidence="7" id="KW-1185">Reference proteome</keyword>
<evidence type="ECO:0000256" key="1">
    <source>
        <dbReference type="ARBA" id="ARBA00004196"/>
    </source>
</evidence>
<keyword evidence="3" id="KW-0732">Signal</keyword>
<organism evidence="6 7">
    <name type="scientific">Paenibacillus thermoaerophilus</name>
    <dbReference type="NCBI Taxonomy" id="1215385"/>
    <lineage>
        <taxon>Bacteria</taxon>
        <taxon>Bacillati</taxon>
        <taxon>Bacillota</taxon>
        <taxon>Bacilli</taxon>
        <taxon>Bacillales</taxon>
        <taxon>Paenibacillaceae</taxon>
        <taxon>Paenibacillus</taxon>
    </lineage>
</organism>
<comment type="similarity">
    <text evidence="2">Belongs to the bacterial solute-binding protein 2 family.</text>
</comment>
<keyword evidence="4" id="KW-1133">Transmembrane helix</keyword>
<evidence type="ECO:0000313" key="6">
    <source>
        <dbReference type="EMBL" id="MFC7751613.1"/>
    </source>
</evidence>
<dbReference type="SUPFAM" id="SSF53822">
    <property type="entry name" value="Periplasmic binding protein-like I"/>
    <property type="match status" value="1"/>
</dbReference>
<comment type="caution">
    <text evidence="6">The sequence shown here is derived from an EMBL/GenBank/DDBJ whole genome shotgun (WGS) entry which is preliminary data.</text>
</comment>
<dbReference type="Pfam" id="PF13407">
    <property type="entry name" value="Peripla_BP_4"/>
    <property type="match status" value="1"/>
</dbReference>
<dbReference type="RefSeq" id="WP_138790813.1">
    <property type="nucleotide sequence ID" value="NZ_JBHTGQ010000053.1"/>
</dbReference>
<dbReference type="PANTHER" id="PTHR46847:SF1">
    <property type="entry name" value="D-ALLOSE-BINDING PERIPLASMIC PROTEIN-RELATED"/>
    <property type="match status" value="1"/>
</dbReference>